<comment type="function">
    <text evidence="2">Removes the formyl group from the N-terminal Met of newly synthesized proteins. Requires at least a dipeptide for an efficient rate of reaction. N-terminal L-methionine is a prerequisite for activity but the enzyme has broad specificity at other positions.</text>
</comment>
<keyword evidence="2" id="KW-0378">Hydrolase</keyword>
<dbReference type="InterPro" id="IPR036821">
    <property type="entry name" value="Peptide_deformylase_sf"/>
</dbReference>
<dbReference type="GO" id="GO:0006412">
    <property type="term" value="P:translation"/>
    <property type="evidence" value="ECO:0007669"/>
    <property type="project" value="UniProtKB-UniRule"/>
</dbReference>
<accession>A0A1G2D2F5</accession>
<dbReference type="GO" id="GO:0042586">
    <property type="term" value="F:peptide deformylase activity"/>
    <property type="evidence" value="ECO:0007669"/>
    <property type="project" value="UniProtKB-UniRule"/>
</dbReference>
<dbReference type="AlphaFoldDB" id="A0A1G2D2F5"/>
<dbReference type="PANTHER" id="PTHR10458:SF22">
    <property type="entry name" value="PEPTIDE DEFORMYLASE"/>
    <property type="match status" value="1"/>
</dbReference>
<dbReference type="SUPFAM" id="SSF56420">
    <property type="entry name" value="Peptide deformylase"/>
    <property type="match status" value="1"/>
</dbReference>
<feature type="binding site" evidence="2">
    <location>
        <position position="162"/>
    </location>
    <ligand>
        <name>Fe cation</name>
        <dbReference type="ChEBI" id="CHEBI:24875"/>
    </ligand>
</feature>
<comment type="cofactor">
    <cofactor evidence="2">
        <name>Fe(2+)</name>
        <dbReference type="ChEBI" id="CHEBI:29033"/>
    </cofactor>
    <text evidence="2">Binds 1 Fe(2+) ion.</text>
</comment>
<protein>
    <recommendedName>
        <fullName evidence="2">Peptide deformylase</fullName>
        <shortName evidence="2">PDF</shortName>
        <ecNumber evidence="2">3.5.1.88</ecNumber>
    </recommendedName>
    <alternativeName>
        <fullName evidence="2">Polypeptide deformylase</fullName>
    </alternativeName>
</protein>
<evidence type="ECO:0000313" key="4">
    <source>
        <dbReference type="Proteomes" id="UP000177996"/>
    </source>
</evidence>
<dbReference type="PRINTS" id="PR01576">
    <property type="entry name" value="PDEFORMYLASE"/>
</dbReference>
<dbReference type="Proteomes" id="UP000177996">
    <property type="component" value="Unassembled WGS sequence"/>
</dbReference>
<dbReference type="Gene3D" id="3.90.45.10">
    <property type="entry name" value="Peptide deformylase"/>
    <property type="match status" value="1"/>
</dbReference>
<dbReference type="HAMAP" id="MF_00163">
    <property type="entry name" value="Pep_deformylase"/>
    <property type="match status" value="1"/>
</dbReference>
<dbReference type="NCBIfam" id="NF001159">
    <property type="entry name" value="PRK00150.1-3"/>
    <property type="match status" value="1"/>
</dbReference>
<dbReference type="EMBL" id="MHLL01000054">
    <property type="protein sequence ID" value="OGZ07697.1"/>
    <property type="molecule type" value="Genomic_DNA"/>
</dbReference>
<reference evidence="3 4" key="1">
    <citation type="journal article" date="2016" name="Nat. Commun.">
        <title>Thousands of microbial genomes shed light on interconnected biogeochemical processes in an aquifer system.</title>
        <authorList>
            <person name="Anantharaman K."/>
            <person name="Brown C.T."/>
            <person name="Hug L.A."/>
            <person name="Sharon I."/>
            <person name="Castelle C.J."/>
            <person name="Probst A.J."/>
            <person name="Thomas B.C."/>
            <person name="Singh A."/>
            <person name="Wilkins M.J."/>
            <person name="Karaoz U."/>
            <person name="Brodie E.L."/>
            <person name="Williams K.H."/>
            <person name="Hubbard S.S."/>
            <person name="Banfield J.F."/>
        </authorList>
    </citation>
    <scope>NUCLEOTIDE SEQUENCE [LARGE SCALE GENOMIC DNA]</scope>
</reference>
<evidence type="ECO:0000256" key="1">
    <source>
        <dbReference type="ARBA" id="ARBA00010759"/>
    </source>
</evidence>
<feature type="binding site" evidence="2">
    <location>
        <position position="120"/>
    </location>
    <ligand>
        <name>Fe cation</name>
        <dbReference type="ChEBI" id="CHEBI:24875"/>
    </ligand>
</feature>
<dbReference type="InterPro" id="IPR023635">
    <property type="entry name" value="Peptide_deformylase"/>
</dbReference>
<organism evidence="3 4">
    <name type="scientific">Candidatus Lloydbacteria bacterium RIFCSPHIGHO2_02_FULL_50_13</name>
    <dbReference type="NCBI Taxonomy" id="1798661"/>
    <lineage>
        <taxon>Bacteria</taxon>
        <taxon>Candidatus Lloydiibacteriota</taxon>
    </lineage>
</organism>
<dbReference type="CDD" id="cd00487">
    <property type="entry name" value="Pep_deformylase"/>
    <property type="match status" value="1"/>
</dbReference>
<keyword evidence="2" id="KW-0408">Iron</keyword>
<dbReference type="STRING" id="1798661.A3D65_00885"/>
<evidence type="ECO:0000313" key="3">
    <source>
        <dbReference type="EMBL" id="OGZ07697.1"/>
    </source>
</evidence>
<comment type="similarity">
    <text evidence="1 2">Belongs to the polypeptide deformylase family.</text>
</comment>
<evidence type="ECO:0000256" key="2">
    <source>
        <dbReference type="HAMAP-Rule" id="MF_00163"/>
    </source>
</evidence>
<dbReference type="PIRSF" id="PIRSF004749">
    <property type="entry name" value="Pep_def"/>
    <property type="match status" value="1"/>
</dbReference>
<proteinExistence type="inferred from homology"/>
<sequence length="200" mass="21731">MAKAKEIDRSSPIVQEGSPILRGAAKTVPLTEIGSKHLKSILLQMKTALDSEADGVAIAAPQIGISLRIFLVSSRAFALANEEKVAKGKHAAPVPKKDIVCINPELTKLSKKKVEVPEGCLSVRWKYGTTVRHEKATIRAYDENGKRFTYGGSGLLAQIFQHETDHLNGILFIDHATDIETLTPAQVAEIEAKNKALRGK</sequence>
<dbReference type="PANTHER" id="PTHR10458">
    <property type="entry name" value="PEPTIDE DEFORMYLASE"/>
    <property type="match status" value="1"/>
</dbReference>
<keyword evidence="2" id="KW-0648">Protein biosynthesis</keyword>
<feature type="binding site" evidence="2">
    <location>
        <position position="166"/>
    </location>
    <ligand>
        <name>Fe cation</name>
        <dbReference type="ChEBI" id="CHEBI:24875"/>
    </ligand>
</feature>
<gene>
    <name evidence="2" type="primary">def</name>
    <name evidence="3" type="ORF">A3D65_00885</name>
</gene>
<feature type="active site" evidence="2">
    <location>
        <position position="163"/>
    </location>
</feature>
<dbReference type="NCBIfam" id="TIGR00079">
    <property type="entry name" value="pept_deformyl"/>
    <property type="match status" value="1"/>
</dbReference>
<dbReference type="Pfam" id="PF01327">
    <property type="entry name" value="Pep_deformylase"/>
    <property type="match status" value="1"/>
</dbReference>
<name>A0A1G2D2F5_9BACT</name>
<keyword evidence="2" id="KW-0479">Metal-binding</keyword>
<comment type="caution">
    <text evidence="3">The sequence shown here is derived from an EMBL/GenBank/DDBJ whole genome shotgun (WGS) entry which is preliminary data.</text>
</comment>
<dbReference type="GO" id="GO:0046872">
    <property type="term" value="F:metal ion binding"/>
    <property type="evidence" value="ECO:0007669"/>
    <property type="project" value="UniProtKB-KW"/>
</dbReference>
<comment type="catalytic activity">
    <reaction evidence="2">
        <text>N-terminal N-formyl-L-methionyl-[peptide] + H2O = N-terminal L-methionyl-[peptide] + formate</text>
        <dbReference type="Rhea" id="RHEA:24420"/>
        <dbReference type="Rhea" id="RHEA-COMP:10639"/>
        <dbReference type="Rhea" id="RHEA-COMP:10640"/>
        <dbReference type="ChEBI" id="CHEBI:15377"/>
        <dbReference type="ChEBI" id="CHEBI:15740"/>
        <dbReference type="ChEBI" id="CHEBI:49298"/>
        <dbReference type="ChEBI" id="CHEBI:64731"/>
        <dbReference type="EC" id="3.5.1.88"/>
    </reaction>
</comment>
<dbReference type="EC" id="3.5.1.88" evidence="2"/>